<evidence type="ECO:0000313" key="2">
    <source>
        <dbReference type="EMBL" id="ALP94207.1"/>
    </source>
</evidence>
<feature type="region of interest" description="Disordered" evidence="1">
    <location>
        <begin position="62"/>
        <end position="81"/>
    </location>
</feature>
<protein>
    <submittedName>
        <fullName evidence="2">Uncharacterized protein</fullName>
    </submittedName>
</protein>
<dbReference type="Proteomes" id="UP000064844">
    <property type="component" value="Chromosome"/>
</dbReference>
<dbReference type="Gene3D" id="1.20.50.40">
    <property type="match status" value="1"/>
</dbReference>
<proteinExistence type="predicted"/>
<dbReference type="KEGG" id="ibu:IB211_01816"/>
<dbReference type="RefSeq" id="WP_147586134.1">
    <property type="nucleotide sequence ID" value="NZ_CALICV010000146.1"/>
</dbReference>
<feature type="compositionally biased region" description="Low complexity" evidence="1">
    <location>
        <begin position="64"/>
        <end position="79"/>
    </location>
</feature>
<sequence>MQFKALQNAMKFVDTAICLLYNCTKRTLKQNTRGTRKTMKKLLILMLAAVLALSLAACGGGNDTPSGENPSTSSGSSGHTHTEEVLPAVEATCTESGLTEGKRCSECEEIIVAQETVAALGHTTDTGTCERCGQSLGIWQTAYYVDDFNQPTEDWYVVNNTQFIGTFSNSAVTDAALTADVVIDCEKDIAIFLYEYGRSPVKNASESYVDEYSITMRTEDGADHNMTGTLYCGGDRIYIDDKYIDEVLTALQGEGKVLFRIVNAERTVESYLLPVITSNFADEYAAVTEN</sequence>
<organism evidence="2 3">
    <name type="scientific">Intestinimonas butyriciproducens</name>
    <dbReference type="NCBI Taxonomy" id="1297617"/>
    <lineage>
        <taxon>Bacteria</taxon>
        <taxon>Bacillati</taxon>
        <taxon>Bacillota</taxon>
        <taxon>Clostridia</taxon>
        <taxon>Eubacteriales</taxon>
        <taxon>Intestinimonas</taxon>
    </lineage>
</organism>
<keyword evidence="3" id="KW-1185">Reference proteome</keyword>
<name>A0A0S2W4K4_9FIRM</name>
<evidence type="ECO:0000313" key="3">
    <source>
        <dbReference type="Proteomes" id="UP000064844"/>
    </source>
</evidence>
<dbReference type="AlphaFoldDB" id="A0A0S2W4K4"/>
<evidence type="ECO:0000256" key="1">
    <source>
        <dbReference type="SAM" id="MobiDB-lite"/>
    </source>
</evidence>
<accession>A0A0S2W4K4</accession>
<reference evidence="2 3" key="1">
    <citation type="journal article" date="2015" name="Nat. Commun.">
        <title>Production of butyrate from lysine and the Amadori product fructoselysine by a human gut commensal.</title>
        <authorList>
            <person name="Bui T.P."/>
            <person name="Ritari J."/>
            <person name="Boeren S."/>
            <person name="de Waard P."/>
            <person name="Plugge C.M."/>
            <person name="de Vos W.M."/>
        </authorList>
    </citation>
    <scope>NUCLEOTIDE SEQUENCE [LARGE SCALE GENOMIC DNA]</scope>
    <source>
        <strain evidence="2 3">AF211</strain>
    </source>
</reference>
<dbReference type="EMBL" id="CP011307">
    <property type="protein sequence ID" value="ALP94207.1"/>
    <property type="molecule type" value="Genomic_DNA"/>
</dbReference>
<reference evidence="3" key="2">
    <citation type="submission" date="2015-04" db="EMBL/GenBank/DDBJ databases">
        <title>A butyrogenic pathway from the amino acid lysine in a human gut commensal.</title>
        <authorList>
            <person name="de Vos W.M."/>
            <person name="Bui N.T.P."/>
            <person name="Plugge C.M."/>
            <person name="Ritari J."/>
        </authorList>
    </citation>
    <scope>NUCLEOTIDE SEQUENCE [LARGE SCALE GENOMIC DNA]</scope>
    <source>
        <strain evidence="3">AF211</strain>
    </source>
</reference>
<gene>
    <name evidence="2" type="ORF">IB211_01816</name>
</gene>